<dbReference type="PROSITE" id="PS00018">
    <property type="entry name" value="EF_HAND_1"/>
    <property type="match status" value="3"/>
</dbReference>
<dbReference type="PANTHER" id="PTHR31503">
    <property type="entry name" value="VACUOLAR CALCIUM ION TRANSPORTER"/>
    <property type="match status" value="1"/>
</dbReference>
<evidence type="ECO:0000256" key="4">
    <source>
        <dbReference type="SAM" id="Phobius"/>
    </source>
</evidence>
<feature type="domain" description="EF-hand" evidence="5">
    <location>
        <begin position="1"/>
        <end position="36"/>
    </location>
</feature>
<dbReference type="PROSITE" id="PS50222">
    <property type="entry name" value="EF_HAND_2"/>
    <property type="match status" value="3"/>
</dbReference>
<evidence type="ECO:0000256" key="1">
    <source>
        <dbReference type="ARBA" id="ARBA00022449"/>
    </source>
</evidence>
<evidence type="ECO:0000256" key="2">
    <source>
        <dbReference type="ARBA" id="ARBA00022837"/>
    </source>
</evidence>
<keyword evidence="2" id="KW-0106">Calcium</keyword>
<dbReference type="GO" id="GO:0016020">
    <property type="term" value="C:membrane"/>
    <property type="evidence" value="ECO:0007669"/>
    <property type="project" value="InterPro"/>
</dbReference>
<protein>
    <recommendedName>
        <fullName evidence="5">EF-hand domain-containing protein</fullName>
    </recommendedName>
</protein>
<feature type="transmembrane region" description="Helical" evidence="4">
    <location>
        <begin position="220"/>
        <end position="241"/>
    </location>
</feature>
<keyword evidence="3" id="KW-0406">Ion transport</keyword>
<feature type="transmembrane region" description="Helical" evidence="4">
    <location>
        <begin position="253"/>
        <end position="273"/>
    </location>
</feature>
<dbReference type="InterPro" id="IPR002048">
    <property type="entry name" value="EF_hand_dom"/>
</dbReference>
<dbReference type="AlphaFoldDB" id="A0A2N9J175"/>
<evidence type="ECO:0000256" key="3">
    <source>
        <dbReference type="ARBA" id="ARBA00023065"/>
    </source>
</evidence>
<evidence type="ECO:0000259" key="5">
    <source>
        <dbReference type="PROSITE" id="PS50222"/>
    </source>
</evidence>
<dbReference type="GO" id="GO:0006874">
    <property type="term" value="P:intracellular calcium ion homeostasis"/>
    <property type="evidence" value="ECO:0007669"/>
    <property type="project" value="TreeGrafter"/>
</dbReference>
<proteinExistence type="predicted"/>
<dbReference type="Pfam" id="PF13499">
    <property type="entry name" value="EF-hand_7"/>
    <property type="match status" value="1"/>
</dbReference>
<dbReference type="GO" id="GO:0015369">
    <property type="term" value="F:calcium:proton antiporter activity"/>
    <property type="evidence" value="ECO:0007669"/>
    <property type="project" value="TreeGrafter"/>
</dbReference>
<keyword evidence="4" id="KW-1133">Transmembrane helix</keyword>
<accession>A0A2N9J175</accession>
<dbReference type="SUPFAM" id="SSF47473">
    <property type="entry name" value="EF-hand"/>
    <property type="match status" value="1"/>
</dbReference>
<dbReference type="GO" id="GO:0005509">
    <property type="term" value="F:calcium ion binding"/>
    <property type="evidence" value="ECO:0007669"/>
    <property type="project" value="InterPro"/>
</dbReference>
<keyword evidence="4" id="KW-0812">Transmembrane</keyword>
<dbReference type="EMBL" id="OIVN01006354">
    <property type="protein sequence ID" value="SPD31296.1"/>
    <property type="molecule type" value="Genomic_DNA"/>
</dbReference>
<dbReference type="SMART" id="SM00054">
    <property type="entry name" value="EFh"/>
    <property type="match status" value="3"/>
</dbReference>
<name>A0A2N9J175_FAGSY</name>
<feature type="domain" description="EF-hand" evidence="5">
    <location>
        <begin position="98"/>
        <end position="133"/>
    </location>
</feature>
<organism evidence="6">
    <name type="scientific">Fagus sylvatica</name>
    <name type="common">Beechnut</name>
    <dbReference type="NCBI Taxonomy" id="28930"/>
    <lineage>
        <taxon>Eukaryota</taxon>
        <taxon>Viridiplantae</taxon>
        <taxon>Streptophyta</taxon>
        <taxon>Embryophyta</taxon>
        <taxon>Tracheophyta</taxon>
        <taxon>Spermatophyta</taxon>
        <taxon>Magnoliopsida</taxon>
        <taxon>eudicotyledons</taxon>
        <taxon>Gunneridae</taxon>
        <taxon>Pentapetalae</taxon>
        <taxon>rosids</taxon>
        <taxon>fabids</taxon>
        <taxon>Fagales</taxon>
        <taxon>Fagaceae</taxon>
        <taxon>Fagus</taxon>
    </lineage>
</organism>
<sequence length="298" mass="34047">MKVKEIAEVMKEFDLDGDQKINEDEFVNGFTKWLDETKHAVDKQYFSKRSLKDVYEVFGPWLQNKRRERDMTKDLIQEILRHVQSNVVGGLLTENGTPDTPNIKRLFETMDHDRDNCISQHELKELIKDIKFGKVPLNVEEAVVKMIEELDTDGDHMINEEEFVSGFAHWLNTTDNRTLATTESPDDIYQKTWEATDKLVDKEKSDAVVDNSLRSWCKAMMLLVLGIAILALLAEPLIYSVESFSNSASVPSFFISFILVPLATTTRASVSAIKTAKRKKQRTTSLTFSEVCSLPFTI</sequence>
<dbReference type="InterPro" id="IPR011992">
    <property type="entry name" value="EF-hand-dom_pair"/>
</dbReference>
<keyword evidence="4" id="KW-0472">Membrane</keyword>
<dbReference type="PANTHER" id="PTHR31503:SF79">
    <property type="entry name" value="CALCIUM-BINDING EF-HAND PROTEIN"/>
    <property type="match status" value="1"/>
</dbReference>
<dbReference type="InterPro" id="IPR004713">
    <property type="entry name" value="CaH_exchang"/>
</dbReference>
<dbReference type="CDD" id="cd00051">
    <property type="entry name" value="EFh"/>
    <property type="match status" value="1"/>
</dbReference>
<gene>
    <name evidence="6" type="ORF">FSB_LOCUS59178</name>
</gene>
<feature type="domain" description="EF-hand" evidence="5">
    <location>
        <begin position="138"/>
        <end position="173"/>
    </location>
</feature>
<dbReference type="Gene3D" id="1.10.238.10">
    <property type="entry name" value="EF-hand"/>
    <property type="match status" value="2"/>
</dbReference>
<keyword evidence="1" id="KW-0813">Transport</keyword>
<keyword evidence="1" id="KW-0050">Antiport</keyword>
<dbReference type="Pfam" id="PF13833">
    <property type="entry name" value="EF-hand_8"/>
    <property type="match status" value="1"/>
</dbReference>
<reference evidence="6" key="1">
    <citation type="submission" date="2018-02" db="EMBL/GenBank/DDBJ databases">
        <authorList>
            <person name="Cohen D.B."/>
            <person name="Kent A.D."/>
        </authorList>
    </citation>
    <scope>NUCLEOTIDE SEQUENCE</scope>
</reference>
<dbReference type="InterPro" id="IPR018247">
    <property type="entry name" value="EF_Hand_1_Ca_BS"/>
</dbReference>
<evidence type="ECO:0000313" key="6">
    <source>
        <dbReference type="EMBL" id="SPD31296.1"/>
    </source>
</evidence>